<dbReference type="InterPro" id="IPR011990">
    <property type="entry name" value="TPR-like_helical_dom_sf"/>
</dbReference>
<evidence type="ECO:0000313" key="2">
    <source>
        <dbReference type="Proteomes" id="UP001168883"/>
    </source>
</evidence>
<gene>
    <name evidence="1" type="ORF">Q3C12_03385</name>
</gene>
<proteinExistence type="predicted"/>
<keyword evidence="1" id="KW-0238">DNA-binding</keyword>
<evidence type="ECO:0000313" key="1">
    <source>
        <dbReference type="EMBL" id="MDO3676032.1"/>
    </source>
</evidence>
<dbReference type="SUPFAM" id="SSF48452">
    <property type="entry name" value="TPR-like"/>
    <property type="match status" value="1"/>
</dbReference>
<comment type="caution">
    <text evidence="1">The sequence shown here is derived from an EMBL/GenBank/DDBJ whole genome shotgun (WGS) entry which is preliminary data.</text>
</comment>
<organism evidence="1 2">
    <name type="scientific">Paenibacillus ehimensis</name>
    <dbReference type="NCBI Taxonomy" id="79264"/>
    <lineage>
        <taxon>Bacteria</taxon>
        <taxon>Bacillati</taxon>
        <taxon>Bacillota</taxon>
        <taxon>Bacilli</taxon>
        <taxon>Bacillales</taxon>
        <taxon>Paenibacillaceae</taxon>
        <taxon>Paenibacillus</taxon>
    </lineage>
</organism>
<accession>A0ABT8V3M6</accession>
<protein>
    <submittedName>
        <fullName evidence="1">DNA-binding protein</fullName>
    </submittedName>
</protein>
<dbReference type="GO" id="GO:0003677">
    <property type="term" value="F:DNA binding"/>
    <property type="evidence" value="ECO:0007669"/>
    <property type="project" value="UniProtKB-KW"/>
</dbReference>
<reference evidence="1" key="1">
    <citation type="submission" date="2023-07" db="EMBL/GenBank/DDBJ databases">
        <authorList>
            <person name="Aktuganov G."/>
            <person name="Boyko T."/>
            <person name="Delegan Y."/>
            <person name="Galimzianova N."/>
            <person name="Gilvanova E."/>
            <person name="Korobov V."/>
            <person name="Kuzmina L."/>
            <person name="Melentiev A."/>
            <person name="Milman P."/>
            <person name="Ryabova A."/>
            <person name="Stupak E."/>
            <person name="Yasakov T."/>
            <person name="Zharikova N."/>
            <person name="Zhurenko E."/>
        </authorList>
    </citation>
    <scope>NUCLEOTIDE SEQUENCE</scope>
    <source>
        <strain evidence="1">IB-739</strain>
    </source>
</reference>
<dbReference type="Proteomes" id="UP001168883">
    <property type="component" value="Unassembled WGS sequence"/>
</dbReference>
<dbReference type="Gene3D" id="1.25.40.10">
    <property type="entry name" value="Tetratricopeptide repeat domain"/>
    <property type="match status" value="1"/>
</dbReference>
<name>A0ABT8V3M6_9BACL</name>
<keyword evidence="2" id="KW-1185">Reference proteome</keyword>
<sequence length="351" mass="41586">MKRQPDVSCSGSEVDLSHYFFMAEHLYKAGRKQEAVPLFRHVIDNVNDTHHPQYIMSQFRLFQSLIGIGSEENKEALARFESHYFYLPDDVKLDALLQMANVYYTLWDWKKVERYADELRTLARTIYDRQLENKKNSKPPEILQSERHLVVYYGQGFLLKGVALTMQERFEEAKHYVSEYSELGWFEFLDEIGHKEVEKFRIWGKANMYNLELKCGNDKVLDELSEFLDENPIELLPSLLTVIESANMYNFKIDEFLDKFCKKLPPINTSVTYINGTQLFHFRYEKAVYSFRNQKITTGLNELLYALYLSQKMKHYSGFERCVTLFAKHIDYATEQQKRHYRNLLEGVSDL</sequence>
<dbReference type="RefSeq" id="WP_302877238.1">
    <property type="nucleotide sequence ID" value="NZ_JAUMKJ010000003.1"/>
</dbReference>
<dbReference type="EMBL" id="JAUMKJ010000003">
    <property type="protein sequence ID" value="MDO3676032.1"/>
    <property type="molecule type" value="Genomic_DNA"/>
</dbReference>